<dbReference type="InterPro" id="IPR003607">
    <property type="entry name" value="HD/PDEase_dom"/>
</dbReference>
<dbReference type="PANTHER" id="PTHR43155:SF2">
    <property type="entry name" value="CYCLIC DI-GMP PHOSPHODIESTERASE PA4108"/>
    <property type="match status" value="1"/>
</dbReference>
<evidence type="ECO:0000313" key="3">
    <source>
        <dbReference type="EMBL" id="VAX10507.1"/>
    </source>
</evidence>
<dbReference type="AlphaFoldDB" id="A0A3B1C0S5"/>
<dbReference type="Pfam" id="PF11871">
    <property type="entry name" value="DUF3391"/>
    <property type="match status" value="1"/>
</dbReference>
<dbReference type="CDD" id="cd00077">
    <property type="entry name" value="HDc"/>
    <property type="match status" value="1"/>
</dbReference>
<sequence>MYVYDLNCEWTSHSIALREFKVTTQEQIDEIERAGIKELYIDSSRGVDVDEPAPKHSSELPKPAKQYQTKPLLEERENAASVRNEAVKMMVSIMEDVRLGKPLHIDGVAAVVDDMADSIMSNRDASLGLICIKKMDQYTVEHSVNVSILLMAFEKSLVLDIDELRQLGMGGLLLDIGKAMVPLHLLNKPAHLTAKELVIAQKHVNYGLEILRDTPGISKVALQIVAEHHERVDGSGYPESIAGDGISIYGQMAAIADAYDALTANRVYQRSVPPHAALNKLMQAPKLFNQALVQQFIHGIGIYPIGSLVVLSNGCFAVVVESNKGKLLLPRICIIFDSIRRKYLQPKNVDLANQNDEDKATIISAVDPVKWGIKPDSYLTHIK</sequence>
<dbReference type="SMART" id="SM00471">
    <property type="entry name" value="HDc"/>
    <property type="match status" value="1"/>
</dbReference>
<feature type="domain" description="HD-GYP" evidence="2">
    <location>
        <begin position="113"/>
        <end position="312"/>
    </location>
</feature>
<protein>
    <recommendedName>
        <fullName evidence="2">HD-GYP domain-containing protein</fullName>
    </recommendedName>
</protein>
<evidence type="ECO:0000259" key="2">
    <source>
        <dbReference type="PROSITE" id="PS51832"/>
    </source>
</evidence>
<feature type="compositionally biased region" description="Basic and acidic residues" evidence="1">
    <location>
        <begin position="47"/>
        <end position="59"/>
    </location>
</feature>
<feature type="region of interest" description="Disordered" evidence="1">
    <location>
        <begin position="47"/>
        <end position="66"/>
    </location>
</feature>
<accession>A0A3B1C0S5</accession>
<proteinExistence type="predicted"/>
<name>A0A3B1C0S5_9ZZZZ</name>
<dbReference type="PANTHER" id="PTHR43155">
    <property type="entry name" value="CYCLIC DI-GMP PHOSPHODIESTERASE PA4108-RELATED"/>
    <property type="match status" value="1"/>
</dbReference>
<dbReference type="SUPFAM" id="SSF109604">
    <property type="entry name" value="HD-domain/PDEase-like"/>
    <property type="match status" value="1"/>
</dbReference>
<dbReference type="InterPro" id="IPR006675">
    <property type="entry name" value="HDIG_dom"/>
</dbReference>
<dbReference type="EMBL" id="UOFX01000072">
    <property type="protein sequence ID" value="VAX10507.1"/>
    <property type="molecule type" value="Genomic_DNA"/>
</dbReference>
<organism evidence="3">
    <name type="scientific">hydrothermal vent metagenome</name>
    <dbReference type="NCBI Taxonomy" id="652676"/>
    <lineage>
        <taxon>unclassified sequences</taxon>
        <taxon>metagenomes</taxon>
        <taxon>ecological metagenomes</taxon>
    </lineage>
</organism>
<dbReference type="InterPro" id="IPR037522">
    <property type="entry name" value="HD_GYP_dom"/>
</dbReference>
<gene>
    <name evidence="3" type="ORF">MNBD_GAMMA26-109</name>
</gene>
<reference evidence="3" key="1">
    <citation type="submission" date="2018-06" db="EMBL/GenBank/DDBJ databases">
        <authorList>
            <person name="Zhirakovskaya E."/>
        </authorList>
    </citation>
    <scope>NUCLEOTIDE SEQUENCE</scope>
</reference>
<dbReference type="PROSITE" id="PS51832">
    <property type="entry name" value="HD_GYP"/>
    <property type="match status" value="1"/>
</dbReference>
<dbReference type="Pfam" id="PF13487">
    <property type="entry name" value="HD_5"/>
    <property type="match status" value="1"/>
</dbReference>
<dbReference type="InterPro" id="IPR021812">
    <property type="entry name" value="DUF3391"/>
</dbReference>
<dbReference type="Gene3D" id="1.10.3210.10">
    <property type="entry name" value="Hypothetical protein af1432"/>
    <property type="match status" value="1"/>
</dbReference>
<dbReference type="NCBIfam" id="TIGR00277">
    <property type="entry name" value="HDIG"/>
    <property type="match status" value="1"/>
</dbReference>
<evidence type="ECO:0000256" key="1">
    <source>
        <dbReference type="SAM" id="MobiDB-lite"/>
    </source>
</evidence>